<organism evidence="3 4">
    <name type="scientific">Coprinopsis marcescibilis</name>
    <name type="common">Agaric fungus</name>
    <name type="synonym">Psathyrella marcescibilis</name>
    <dbReference type="NCBI Taxonomy" id="230819"/>
    <lineage>
        <taxon>Eukaryota</taxon>
        <taxon>Fungi</taxon>
        <taxon>Dikarya</taxon>
        <taxon>Basidiomycota</taxon>
        <taxon>Agaricomycotina</taxon>
        <taxon>Agaricomycetes</taxon>
        <taxon>Agaricomycetidae</taxon>
        <taxon>Agaricales</taxon>
        <taxon>Agaricineae</taxon>
        <taxon>Psathyrellaceae</taxon>
        <taxon>Coprinopsis</taxon>
    </lineage>
</organism>
<dbReference type="Proteomes" id="UP000307440">
    <property type="component" value="Unassembled WGS sequence"/>
</dbReference>
<evidence type="ECO:0000313" key="4">
    <source>
        <dbReference type="Proteomes" id="UP000307440"/>
    </source>
</evidence>
<feature type="transmembrane region" description="Helical" evidence="2">
    <location>
        <begin position="154"/>
        <end position="177"/>
    </location>
</feature>
<accession>A0A5C3LEK1</accession>
<dbReference type="EMBL" id="ML210170">
    <property type="protein sequence ID" value="TFK26901.1"/>
    <property type="molecule type" value="Genomic_DNA"/>
</dbReference>
<evidence type="ECO:0000256" key="2">
    <source>
        <dbReference type="SAM" id="Phobius"/>
    </source>
</evidence>
<feature type="transmembrane region" description="Helical" evidence="2">
    <location>
        <begin position="72"/>
        <end position="97"/>
    </location>
</feature>
<name>A0A5C3LEK1_COPMA</name>
<sequence>MYIPHYLQQLSYPTSTLNTRDTSQPLAGDYRDEQTYRLVAIMLGCIAYGIYLVLLTIAIPPMLERARQRSSWIFLNGNLALFGLASGHILLMMYRASLAFGREVMSPRPPISMFKRFGTWDVLLSVVLLDLGVWTADFLVIYRCFLIWDQSRTTIALPALLLLLSISIGGAHIAYYIAPSTVPGPVVAAFFLMVYPINLAQNTMTTGLIAFKIWRQHRLAVKANLHSYQGGAVPLLSVARIIIESAAIYTVQQLVLLVLSAKKHPAEVLVFYTVLPSIGIVFILMAIRTYNTKELAPPSQVVILGLGDSLGFGPDSSGVSSPETQGEDVGSPERLVVDEGSTVIALVPETEDAGECDGDRPGCRGTHFSRDPNDTTGRRDL</sequence>
<dbReference type="AlphaFoldDB" id="A0A5C3LEK1"/>
<keyword evidence="2" id="KW-0812">Transmembrane</keyword>
<keyword evidence="4" id="KW-1185">Reference proteome</keyword>
<feature type="transmembrane region" description="Helical" evidence="2">
    <location>
        <begin position="189"/>
        <end position="211"/>
    </location>
</feature>
<feature type="transmembrane region" description="Helical" evidence="2">
    <location>
        <begin position="38"/>
        <end position="60"/>
    </location>
</feature>
<gene>
    <name evidence="3" type="ORF">FA15DRAFT_692888</name>
</gene>
<evidence type="ECO:0000313" key="3">
    <source>
        <dbReference type="EMBL" id="TFK26901.1"/>
    </source>
</evidence>
<keyword evidence="2" id="KW-1133">Transmembrane helix</keyword>
<proteinExistence type="predicted"/>
<feature type="region of interest" description="Disordered" evidence="1">
    <location>
        <begin position="349"/>
        <end position="381"/>
    </location>
</feature>
<reference evidence="3 4" key="1">
    <citation type="journal article" date="2019" name="Nat. Ecol. Evol.">
        <title>Megaphylogeny resolves global patterns of mushroom evolution.</title>
        <authorList>
            <person name="Varga T."/>
            <person name="Krizsan K."/>
            <person name="Foldi C."/>
            <person name="Dima B."/>
            <person name="Sanchez-Garcia M."/>
            <person name="Sanchez-Ramirez S."/>
            <person name="Szollosi G.J."/>
            <person name="Szarkandi J.G."/>
            <person name="Papp V."/>
            <person name="Albert L."/>
            <person name="Andreopoulos W."/>
            <person name="Angelini C."/>
            <person name="Antonin V."/>
            <person name="Barry K.W."/>
            <person name="Bougher N.L."/>
            <person name="Buchanan P."/>
            <person name="Buyck B."/>
            <person name="Bense V."/>
            <person name="Catcheside P."/>
            <person name="Chovatia M."/>
            <person name="Cooper J."/>
            <person name="Damon W."/>
            <person name="Desjardin D."/>
            <person name="Finy P."/>
            <person name="Geml J."/>
            <person name="Haridas S."/>
            <person name="Hughes K."/>
            <person name="Justo A."/>
            <person name="Karasinski D."/>
            <person name="Kautmanova I."/>
            <person name="Kiss B."/>
            <person name="Kocsube S."/>
            <person name="Kotiranta H."/>
            <person name="LaButti K.M."/>
            <person name="Lechner B.E."/>
            <person name="Liimatainen K."/>
            <person name="Lipzen A."/>
            <person name="Lukacs Z."/>
            <person name="Mihaltcheva S."/>
            <person name="Morgado L.N."/>
            <person name="Niskanen T."/>
            <person name="Noordeloos M.E."/>
            <person name="Ohm R.A."/>
            <person name="Ortiz-Santana B."/>
            <person name="Ovrebo C."/>
            <person name="Racz N."/>
            <person name="Riley R."/>
            <person name="Savchenko A."/>
            <person name="Shiryaev A."/>
            <person name="Soop K."/>
            <person name="Spirin V."/>
            <person name="Szebenyi C."/>
            <person name="Tomsovsky M."/>
            <person name="Tulloss R.E."/>
            <person name="Uehling J."/>
            <person name="Grigoriev I.V."/>
            <person name="Vagvolgyi C."/>
            <person name="Papp T."/>
            <person name="Martin F.M."/>
            <person name="Miettinen O."/>
            <person name="Hibbett D.S."/>
            <person name="Nagy L.G."/>
        </authorList>
    </citation>
    <scope>NUCLEOTIDE SEQUENCE [LARGE SCALE GENOMIC DNA]</scope>
    <source>
        <strain evidence="3 4">CBS 121175</strain>
    </source>
</reference>
<evidence type="ECO:0000256" key="1">
    <source>
        <dbReference type="SAM" id="MobiDB-lite"/>
    </source>
</evidence>
<feature type="compositionally biased region" description="Basic and acidic residues" evidence="1">
    <location>
        <begin position="357"/>
        <end position="381"/>
    </location>
</feature>
<protein>
    <submittedName>
        <fullName evidence="3">Uncharacterized protein</fullName>
    </submittedName>
</protein>
<dbReference type="OrthoDB" id="3354175at2759"/>
<keyword evidence="2" id="KW-0472">Membrane</keyword>
<feature type="transmembrane region" description="Helical" evidence="2">
    <location>
        <begin position="117"/>
        <end position="142"/>
    </location>
</feature>
<feature type="transmembrane region" description="Helical" evidence="2">
    <location>
        <begin position="269"/>
        <end position="287"/>
    </location>
</feature>